<dbReference type="GO" id="GO:0044773">
    <property type="term" value="P:mitotic DNA damage checkpoint signaling"/>
    <property type="evidence" value="ECO:0007669"/>
    <property type="project" value="TreeGrafter"/>
</dbReference>
<evidence type="ECO:0000256" key="1">
    <source>
        <dbReference type="SAM" id="MobiDB-lite"/>
    </source>
</evidence>
<dbReference type="OrthoDB" id="248923at2759"/>
<dbReference type="PhylomeDB" id="A0A0G4EIR7"/>
<dbReference type="Proteomes" id="UP000041254">
    <property type="component" value="Unassembled WGS sequence"/>
</dbReference>
<name>A0A0G4EIR7_VITBC</name>
<protein>
    <recommendedName>
        <fullName evidence="2">Protein kinase domain-containing protein</fullName>
    </recommendedName>
</protein>
<dbReference type="InterPro" id="IPR000719">
    <property type="entry name" value="Prot_kinase_dom"/>
</dbReference>
<organism evidence="3 4">
    <name type="scientific">Vitrella brassicaformis (strain CCMP3155)</name>
    <dbReference type="NCBI Taxonomy" id="1169540"/>
    <lineage>
        <taxon>Eukaryota</taxon>
        <taxon>Sar</taxon>
        <taxon>Alveolata</taxon>
        <taxon>Colpodellida</taxon>
        <taxon>Vitrellaceae</taxon>
        <taxon>Vitrella</taxon>
    </lineage>
</organism>
<dbReference type="OMA" id="GICHADM"/>
<dbReference type="VEuPathDB" id="CryptoDB:Vbra_1159"/>
<dbReference type="SUPFAM" id="SSF56112">
    <property type="entry name" value="Protein kinase-like (PK-like)"/>
    <property type="match status" value="1"/>
</dbReference>
<dbReference type="AlphaFoldDB" id="A0A0G4EIR7"/>
<proteinExistence type="predicted"/>
<reference evidence="3 4" key="1">
    <citation type="submission" date="2014-11" db="EMBL/GenBank/DDBJ databases">
        <authorList>
            <person name="Zhu J."/>
            <person name="Qi W."/>
            <person name="Song R."/>
        </authorList>
    </citation>
    <scope>NUCLEOTIDE SEQUENCE [LARGE SCALE GENOMIC DNA]</scope>
</reference>
<dbReference type="CDD" id="cd00180">
    <property type="entry name" value="PKc"/>
    <property type="match status" value="1"/>
</dbReference>
<dbReference type="PANTHER" id="PTHR44167">
    <property type="entry name" value="OVARIAN-SPECIFIC SERINE/THREONINE-PROTEIN KINASE LOK-RELATED"/>
    <property type="match status" value="1"/>
</dbReference>
<evidence type="ECO:0000313" key="3">
    <source>
        <dbReference type="EMBL" id="CEL95893.1"/>
    </source>
</evidence>
<dbReference type="EMBL" id="CDMY01000240">
    <property type="protein sequence ID" value="CEL95893.1"/>
    <property type="molecule type" value="Genomic_DNA"/>
</dbReference>
<dbReference type="STRING" id="1169540.A0A0G4EIR7"/>
<keyword evidence="4" id="KW-1185">Reference proteome</keyword>
<dbReference type="GO" id="GO:0005634">
    <property type="term" value="C:nucleus"/>
    <property type="evidence" value="ECO:0007669"/>
    <property type="project" value="TreeGrafter"/>
</dbReference>
<accession>A0A0G4EIR7</accession>
<dbReference type="Pfam" id="PF00069">
    <property type="entry name" value="Pkinase"/>
    <property type="match status" value="1"/>
</dbReference>
<dbReference type="PANTHER" id="PTHR44167:SF30">
    <property type="entry name" value="PHOSPHORYLASE KINASE"/>
    <property type="match status" value="1"/>
</dbReference>
<dbReference type="GO" id="GO:0004674">
    <property type="term" value="F:protein serine/threonine kinase activity"/>
    <property type="evidence" value="ECO:0007669"/>
    <property type="project" value="TreeGrafter"/>
</dbReference>
<gene>
    <name evidence="3" type="ORF">Vbra_1159</name>
</gene>
<dbReference type="PROSITE" id="PS00109">
    <property type="entry name" value="PROTEIN_KINASE_TYR"/>
    <property type="match status" value="1"/>
</dbReference>
<evidence type="ECO:0000259" key="2">
    <source>
        <dbReference type="PROSITE" id="PS50011"/>
    </source>
</evidence>
<dbReference type="InterPro" id="IPR008266">
    <property type="entry name" value="Tyr_kinase_AS"/>
</dbReference>
<dbReference type="InParanoid" id="A0A0G4EIR7"/>
<sequence length="418" mass="46747">MLLGESFAPPAQRLQYDQRMDDLPWFLGHPWELSDYAIVRPWQGYDSQTGQGRYEFVRHVCAAKANRGHVYCCYDHKEKKHVAVKVVPKEFVEKAPDTRDPEQPLGDTGCLRYLTMLNGPAANIATWIDCGRNLKSYFFVSEFAEGGDMFQFLKSKPQVPEETLKRLIYQILEGVRFIHHYGIVHLDLSVENVLMRHNCPPSQNCAILIDFGHAQRLRPNPTAGPGESPYLPIPGGSRGKAMYRDPVMWTNTPYDGPKADIFSVGMSLFHLLTVPLSRNYMIERTNPFDTEAVKFRYLMTNGIEQFFQSFGSDFVSAVNRRMSPAGMDLLKHLIKLDPQERPTAEEALGHYWFNSVRAALAPPRPLPPLELPPAAAAAAAADSRCDSMAKERRPTAAKQAPTTMVRGSGSGSSAVAGC</sequence>
<dbReference type="GO" id="GO:0005524">
    <property type="term" value="F:ATP binding"/>
    <property type="evidence" value="ECO:0007669"/>
    <property type="project" value="InterPro"/>
</dbReference>
<feature type="domain" description="Protein kinase" evidence="2">
    <location>
        <begin position="56"/>
        <end position="353"/>
    </location>
</feature>
<dbReference type="InterPro" id="IPR011009">
    <property type="entry name" value="Kinase-like_dom_sf"/>
</dbReference>
<feature type="region of interest" description="Disordered" evidence="1">
    <location>
        <begin position="388"/>
        <end position="418"/>
    </location>
</feature>
<dbReference type="Gene3D" id="1.10.510.10">
    <property type="entry name" value="Transferase(Phosphotransferase) domain 1"/>
    <property type="match status" value="1"/>
</dbReference>
<evidence type="ECO:0000313" key="4">
    <source>
        <dbReference type="Proteomes" id="UP000041254"/>
    </source>
</evidence>
<dbReference type="PROSITE" id="PS50011">
    <property type="entry name" value="PROTEIN_KINASE_DOM"/>
    <property type="match status" value="1"/>
</dbReference>